<dbReference type="RefSeq" id="XP_043171908.1">
    <property type="nucleotide sequence ID" value="XM_043315973.1"/>
</dbReference>
<dbReference type="EMBL" id="CAJRGZ010000023">
    <property type="protein sequence ID" value="CAG5177706.1"/>
    <property type="molecule type" value="Genomic_DNA"/>
</dbReference>
<dbReference type="AlphaFoldDB" id="A0A8J2N8W8"/>
<protein>
    <recommendedName>
        <fullName evidence="1">Vacuolar ATPase assembly protein VMA22</fullName>
    </recommendedName>
</protein>
<dbReference type="OrthoDB" id="408631at2759"/>
<sequence>MADIQELPMDRAEVAARRDKDGLLDLLDERLEHYLHTLHEYQEVMQQLSKELSSGYMSLAQANFHNSSSAIRYGRDCYDERMQALRKVHISENGCARSDRPHFSIYSPSITTQYADVNNPTNPADQANPAEGPDLPTPGEGDANPTPDTGHQSSQEAEKAKKETKSTEKPADPLRWFGILVPPALRTAQSTFVLTATVMLAPTRHALNKVTGGTAILTGVVGGVTTRRRRDMILVLTIISSQNATGGIDSIMET</sequence>
<dbReference type="InterPro" id="IPR040357">
    <property type="entry name" value="Vma22/CCDC115"/>
</dbReference>
<dbReference type="PANTHER" id="PTHR31996">
    <property type="entry name" value="COILED-COIL DOMAIN-CONTAINING PROTEIN 115"/>
    <property type="match status" value="1"/>
</dbReference>
<evidence type="ECO:0000256" key="2">
    <source>
        <dbReference type="SAM" id="MobiDB-lite"/>
    </source>
</evidence>
<dbReference type="Pfam" id="PF21730">
    <property type="entry name" value="Vma22_CCDC115"/>
    <property type="match status" value="1"/>
</dbReference>
<dbReference type="GO" id="GO:1990871">
    <property type="term" value="C:Vma12-Vma22 assembly complex"/>
    <property type="evidence" value="ECO:0007669"/>
    <property type="project" value="TreeGrafter"/>
</dbReference>
<comment type="caution">
    <text evidence="3">The sequence shown here is derived from an EMBL/GenBank/DDBJ whole genome shotgun (WGS) entry which is preliminary data.</text>
</comment>
<reference evidence="3" key="1">
    <citation type="submission" date="2021-05" db="EMBL/GenBank/DDBJ databases">
        <authorList>
            <person name="Stam R."/>
        </authorList>
    </citation>
    <scope>NUCLEOTIDE SEQUENCE</scope>
    <source>
        <strain evidence="3">CS162</strain>
    </source>
</reference>
<dbReference type="PANTHER" id="PTHR31996:SF2">
    <property type="entry name" value="COILED-COIL DOMAIN-CONTAINING PROTEIN 115"/>
    <property type="match status" value="1"/>
</dbReference>
<organism evidence="3 4">
    <name type="scientific">Alternaria atra</name>
    <dbReference type="NCBI Taxonomy" id="119953"/>
    <lineage>
        <taxon>Eukaryota</taxon>
        <taxon>Fungi</taxon>
        <taxon>Dikarya</taxon>
        <taxon>Ascomycota</taxon>
        <taxon>Pezizomycotina</taxon>
        <taxon>Dothideomycetes</taxon>
        <taxon>Pleosporomycetidae</taxon>
        <taxon>Pleosporales</taxon>
        <taxon>Pleosporineae</taxon>
        <taxon>Pleosporaceae</taxon>
        <taxon>Alternaria</taxon>
        <taxon>Alternaria sect. Ulocladioides</taxon>
    </lineage>
</organism>
<dbReference type="GO" id="GO:0070072">
    <property type="term" value="P:vacuolar proton-transporting V-type ATPase complex assembly"/>
    <property type="evidence" value="ECO:0007669"/>
    <property type="project" value="InterPro"/>
</dbReference>
<dbReference type="GeneID" id="67020443"/>
<gene>
    <name evidence="3" type="ORF">ALTATR162_LOCUS8343</name>
</gene>
<dbReference type="GO" id="GO:0051082">
    <property type="term" value="F:unfolded protein binding"/>
    <property type="evidence" value="ECO:0007669"/>
    <property type="project" value="TreeGrafter"/>
</dbReference>
<evidence type="ECO:0000256" key="1">
    <source>
        <dbReference type="ARBA" id="ARBA00093634"/>
    </source>
</evidence>
<name>A0A8J2N8W8_9PLEO</name>
<proteinExistence type="predicted"/>
<feature type="compositionally biased region" description="Polar residues" evidence="2">
    <location>
        <begin position="114"/>
        <end position="125"/>
    </location>
</feature>
<evidence type="ECO:0000313" key="4">
    <source>
        <dbReference type="Proteomes" id="UP000676310"/>
    </source>
</evidence>
<dbReference type="Proteomes" id="UP000676310">
    <property type="component" value="Unassembled WGS sequence"/>
</dbReference>
<keyword evidence="4" id="KW-1185">Reference proteome</keyword>
<feature type="region of interest" description="Disordered" evidence="2">
    <location>
        <begin position="114"/>
        <end position="169"/>
    </location>
</feature>
<feature type="compositionally biased region" description="Basic and acidic residues" evidence="2">
    <location>
        <begin position="156"/>
        <end position="169"/>
    </location>
</feature>
<evidence type="ECO:0000313" key="3">
    <source>
        <dbReference type="EMBL" id="CAG5177706.1"/>
    </source>
</evidence>
<accession>A0A8J2N8W8</accession>